<dbReference type="PANTHER" id="PTHR38451:SF1">
    <property type="entry name" value="TRNA (ADENINE(22)-N(1))-METHYLTRANSFERASE"/>
    <property type="match status" value="1"/>
</dbReference>
<keyword evidence="4" id="KW-1185">Reference proteome</keyword>
<protein>
    <recommendedName>
        <fullName evidence="6">SAM-dependent methyltransferase</fullName>
    </recommendedName>
</protein>
<sequence>MIVTGRLFVTAKLIPHGKTFADIGTDHAYIPIYMCQKQYTPRAIAADIRLGPLQAAQAHIREFQLEERITCRLGDGLTCIQQGEVEGAVIAGMGGYLIRDILAKSISLWQTFSFMVLQPMRDAIAVRRFISEHDWHIEDEILVQDGHLYDVMRVCPGKGKKLSYGEMEVGPINWQRQDKLVERKLYLLISQKKRILHGFQRSRQNMEEQIRKLQWEVEQLEAMKWQLP</sequence>
<evidence type="ECO:0008006" key="6">
    <source>
        <dbReference type="Google" id="ProtNLM"/>
    </source>
</evidence>
<dbReference type="PATRIC" id="fig|1588748.3.peg.879"/>
<dbReference type="Pfam" id="PF04816">
    <property type="entry name" value="TrmK"/>
    <property type="match status" value="1"/>
</dbReference>
<dbReference type="InterPro" id="IPR006901">
    <property type="entry name" value="TrmK"/>
</dbReference>
<keyword evidence="1" id="KW-0175">Coiled coil</keyword>
<evidence type="ECO:0000313" key="5">
    <source>
        <dbReference type="Proteomes" id="UP000242958"/>
    </source>
</evidence>
<accession>A0A134CFF2</accession>
<reference evidence="2" key="2">
    <citation type="submission" date="2016-01" db="EMBL/GenBank/DDBJ databases">
        <authorList>
            <person name="Oliw E.H."/>
        </authorList>
    </citation>
    <scope>NUCLEOTIDE SEQUENCE [LARGE SCALE GENOMIC DNA]</scope>
    <source>
        <strain evidence="2">KA00182</strain>
    </source>
</reference>
<evidence type="ECO:0000313" key="2">
    <source>
        <dbReference type="EMBL" id="KXB90834.1"/>
    </source>
</evidence>
<dbReference type="Proteomes" id="UP000242958">
    <property type="component" value="Unassembled WGS sequence"/>
</dbReference>
<evidence type="ECO:0000313" key="4">
    <source>
        <dbReference type="Proteomes" id="UP000070160"/>
    </source>
</evidence>
<dbReference type="PIRSF" id="PIRSF018637">
    <property type="entry name" value="TrmK"/>
    <property type="match status" value="1"/>
</dbReference>
<reference evidence="4" key="1">
    <citation type="submission" date="2016-01" db="EMBL/GenBank/DDBJ databases">
        <authorList>
            <person name="Mitreva M."/>
            <person name="Pepin K.H."/>
            <person name="Mihindukulasuriya K.A."/>
            <person name="Fulton R."/>
            <person name="Fronick C."/>
            <person name="O'Laughlin M."/>
            <person name="Miner T."/>
            <person name="Herter B."/>
            <person name="Rosa B.A."/>
            <person name="Cordes M."/>
            <person name="Tomlinson C."/>
            <person name="Wollam A."/>
            <person name="Palsikar V.B."/>
            <person name="Mardis E.R."/>
            <person name="Wilson R.K."/>
        </authorList>
    </citation>
    <scope>NUCLEOTIDE SEQUENCE [LARGE SCALE GENOMIC DNA]</scope>
    <source>
        <strain evidence="4">KA00182</strain>
    </source>
</reference>
<proteinExistence type="predicted"/>
<feature type="coiled-coil region" evidence="1">
    <location>
        <begin position="196"/>
        <end position="223"/>
    </location>
</feature>
<name>A0A134CFF2_9FIRM</name>
<dbReference type="Proteomes" id="UP000070160">
    <property type="component" value="Unassembled WGS sequence"/>
</dbReference>
<dbReference type="Gene3D" id="3.40.50.150">
    <property type="entry name" value="Vaccinia Virus protein VP39"/>
    <property type="match status" value="1"/>
</dbReference>
<dbReference type="EMBL" id="NFMF01000011">
    <property type="protein sequence ID" value="PNH20767.1"/>
    <property type="molecule type" value="Genomic_DNA"/>
</dbReference>
<dbReference type="STRING" id="1588748.HMPREF3182_00914"/>
<organism evidence="2 4">
    <name type="scientific">Megasphaera hutchinsoni</name>
    <dbReference type="NCBI Taxonomy" id="1588748"/>
    <lineage>
        <taxon>Bacteria</taxon>
        <taxon>Bacillati</taxon>
        <taxon>Bacillota</taxon>
        <taxon>Negativicutes</taxon>
        <taxon>Veillonellales</taxon>
        <taxon>Veillonellaceae</taxon>
        <taxon>Megasphaera</taxon>
    </lineage>
</organism>
<dbReference type="EMBL" id="LSDT01000043">
    <property type="protein sequence ID" value="KXB90834.1"/>
    <property type="molecule type" value="Genomic_DNA"/>
</dbReference>
<dbReference type="SUPFAM" id="SSF53335">
    <property type="entry name" value="S-adenosyl-L-methionine-dependent methyltransferases"/>
    <property type="match status" value="1"/>
</dbReference>
<accession>A0A2J8B7L8</accession>
<reference evidence="3 5" key="3">
    <citation type="submission" date="2017-05" db="EMBL/GenBank/DDBJ databases">
        <authorList>
            <person name="Song R."/>
            <person name="Chenine A.L."/>
            <person name="Ruprecht R.M."/>
        </authorList>
    </citation>
    <scope>NUCLEOTIDE SEQUENCE [LARGE SCALE GENOMIC DNA]</scope>
    <source>
        <strain evidence="3 5">KA00229</strain>
    </source>
</reference>
<dbReference type="AlphaFoldDB" id="A0A134CFF2"/>
<dbReference type="RefSeq" id="WP_007392214.1">
    <property type="nucleotide sequence ID" value="NZ_KQ960952.1"/>
</dbReference>
<evidence type="ECO:0000256" key="1">
    <source>
        <dbReference type="SAM" id="Coils"/>
    </source>
</evidence>
<gene>
    <name evidence="3" type="ORF">CAL30_06900</name>
    <name evidence="2" type="ORF">HMPREF3182_00914</name>
</gene>
<comment type="caution">
    <text evidence="2">The sequence shown here is derived from an EMBL/GenBank/DDBJ whole genome shotgun (WGS) entry which is preliminary data.</text>
</comment>
<dbReference type="PANTHER" id="PTHR38451">
    <property type="entry name" value="TRNA (ADENINE(22)-N(1))-METHYLTRANSFERASE"/>
    <property type="match status" value="1"/>
</dbReference>
<dbReference type="GO" id="GO:0160105">
    <property type="term" value="F:tRNA (adenine(22)-N1)-methyltransferase activity"/>
    <property type="evidence" value="ECO:0007669"/>
    <property type="project" value="InterPro"/>
</dbReference>
<dbReference type="InterPro" id="IPR029063">
    <property type="entry name" value="SAM-dependent_MTases_sf"/>
</dbReference>
<evidence type="ECO:0000313" key="3">
    <source>
        <dbReference type="EMBL" id="PNH20767.1"/>
    </source>
</evidence>